<dbReference type="Proteomes" id="UP000218231">
    <property type="component" value="Unassembled WGS sequence"/>
</dbReference>
<evidence type="ECO:0000256" key="1">
    <source>
        <dbReference type="SAM" id="MobiDB-lite"/>
    </source>
</evidence>
<feature type="compositionally biased region" description="Pro residues" evidence="1">
    <location>
        <begin position="241"/>
        <end position="251"/>
    </location>
</feature>
<feature type="compositionally biased region" description="Polar residues" evidence="1">
    <location>
        <begin position="367"/>
        <end position="397"/>
    </location>
</feature>
<gene>
    <name evidence="2" type="ORF">WR25_21947</name>
</gene>
<name>A0A2A2K5C9_9BILA</name>
<dbReference type="EMBL" id="LIAE01009606">
    <property type="protein sequence ID" value="PAV69073.1"/>
    <property type="molecule type" value="Genomic_DNA"/>
</dbReference>
<feature type="compositionally biased region" description="Basic and acidic residues" evidence="1">
    <location>
        <begin position="28"/>
        <end position="41"/>
    </location>
</feature>
<comment type="caution">
    <text evidence="2">The sequence shown here is derived from an EMBL/GenBank/DDBJ whole genome shotgun (WGS) entry which is preliminary data.</text>
</comment>
<feature type="compositionally biased region" description="Polar residues" evidence="1">
    <location>
        <begin position="262"/>
        <end position="272"/>
    </location>
</feature>
<evidence type="ECO:0000313" key="3">
    <source>
        <dbReference type="Proteomes" id="UP000218231"/>
    </source>
</evidence>
<reference evidence="2 3" key="1">
    <citation type="journal article" date="2017" name="Curr. Biol.">
        <title>Genome architecture and evolution of a unichromosomal asexual nematode.</title>
        <authorList>
            <person name="Fradin H."/>
            <person name="Zegar C."/>
            <person name="Gutwein M."/>
            <person name="Lucas J."/>
            <person name="Kovtun M."/>
            <person name="Corcoran D."/>
            <person name="Baugh L.R."/>
            <person name="Kiontke K."/>
            <person name="Gunsalus K."/>
            <person name="Fitch D.H."/>
            <person name="Piano F."/>
        </authorList>
    </citation>
    <scope>NUCLEOTIDE SEQUENCE [LARGE SCALE GENOMIC DNA]</scope>
    <source>
        <strain evidence="2">PF1309</strain>
    </source>
</reference>
<feature type="compositionally biased region" description="Polar residues" evidence="1">
    <location>
        <begin position="1"/>
        <end position="12"/>
    </location>
</feature>
<keyword evidence="3" id="KW-1185">Reference proteome</keyword>
<accession>A0A2A2K5C9</accession>
<protein>
    <submittedName>
        <fullName evidence="2">Uncharacterized protein</fullName>
    </submittedName>
</protein>
<feature type="compositionally biased region" description="Basic and acidic residues" evidence="1">
    <location>
        <begin position="194"/>
        <end position="205"/>
    </location>
</feature>
<dbReference type="OrthoDB" id="5826809at2759"/>
<feature type="region of interest" description="Disordered" evidence="1">
    <location>
        <begin position="362"/>
        <end position="397"/>
    </location>
</feature>
<feature type="region of interest" description="Disordered" evidence="1">
    <location>
        <begin position="153"/>
        <end position="272"/>
    </location>
</feature>
<organism evidence="2 3">
    <name type="scientific">Diploscapter pachys</name>
    <dbReference type="NCBI Taxonomy" id="2018661"/>
    <lineage>
        <taxon>Eukaryota</taxon>
        <taxon>Metazoa</taxon>
        <taxon>Ecdysozoa</taxon>
        <taxon>Nematoda</taxon>
        <taxon>Chromadorea</taxon>
        <taxon>Rhabditida</taxon>
        <taxon>Rhabditina</taxon>
        <taxon>Rhabditomorpha</taxon>
        <taxon>Rhabditoidea</taxon>
        <taxon>Rhabditidae</taxon>
        <taxon>Diploscapter</taxon>
    </lineage>
</organism>
<sequence>MSMSHYGSQGNLNFRDRGESPAYTTLSRHQDNYNRFETERHAHARQNQSEERDASRFSGFGDRPGSGVELTGHNWQGGELITTPNQLPKSVKSKKFYYSPIGDGTVAADGYELKRRPVDLSPRVTITQLQHIERGDRGKDGVNVYEKTWSNVGSMAPSEGGFLSEYGPGSGRSSRAEPGAGTGTPKPDFGNGLDGRDRGPKDLGPKDLGGLKDFGPKDSGPKDFGPAVRVTPTQAQSEPYRAPPPPAPPKGDPFAGLDTSVPRPQSASSLFSDPTYKLDMRQGYLIANPRELIHQYATMTPVAIMEASDNTPATMTVSKQSMYRRTEETSEETFAPYAPYRAHNSVPTPARFVKQLRDDTMTHSQREANQNVNPLNQKDPQATQRISEIRNKTSYSR</sequence>
<evidence type="ECO:0000313" key="2">
    <source>
        <dbReference type="EMBL" id="PAV69073.1"/>
    </source>
</evidence>
<dbReference type="AlphaFoldDB" id="A0A2A2K5C9"/>
<proteinExistence type="predicted"/>
<dbReference type="STRING" id="2018661.A0A2A2K5C9"/>
<feature type="region of interest" description="Disordered" evidence="1">
    <location>
        <begin position="1"/>
        <end position="86"/>
    </location>
</feature>